<dbReference type="InterPro" id="IPR037160">
    <property type="entry name" value="DNA_Pol_thumb_sf"/>
</dbReference>
<evidence type="ECO:0000256" key="17">
    <source>
        <dbReference type="ARBA" id="ARBA00035726"/>
    </source>
</evidence>
<dbReference type="InterPro" id="IPR022311">
    <property type="entry name" value="PolX-like"/>
</dbReference>
<dbReference type="InterPro" id="IPR002008">
    <property type="entry name" value="DNA_pol_X_beta-like"/>
</dbReference>
<evidence type="ECO:0000259" key="25">
    <source>
        <dbReference type="SMART" id="SM00483"/>
    </source>
</evidence>
<feature type="domain" description="Helix-hairpin-helix DNA-binding motif class 1" evidence="23">
    <location>
        <begin position="73"/>
        <end position="92"/>
    </location>
</feature>
<gene>
    <name evidence="26" type="ORF">HYX28_03315</name>
</gene>
<feature type="domain" description="Helix-hairpin-helix DNA-binding motif class 1" evidence="23">
    <location>
        <begin position="148"/>
        <end position="167"/>
    </location>
</feature>
<dbReference type="InterPro" id="IPR016195">
    <property type="entry name" value="Pol/histidinol_Pase-like"/>
</dbReference>
<evidence type="ECO:0000256" key="18">
    <source>
        <dbReference type="ARBA" id="ARBA00044632"/>
    </source>
</evidence>
<dbReference type="GO" id="GO:0042578">
    <property type="term" value="F:phosphoric ester hydrolase activity"/>
    <property type="evidence" value="ECO:0007669"/>
    <property type="project" value="TreeGrafter"/>
</dbReference>
<dbReference type="SMART" id="SM00483">
    <property type="entry name" value="POLXc"/>
    <property type="match status" value="1"/>
</dbReference>
<comment type="caution">
    <text evidence="26">The sequence shown here is derived from an EMBL/GenBank/DDBJ whole genome shotgun (WGS) entry which is preliminary data.</text>
</comment>
<keyword evidence="15" id="KW-0234">DNA repair</keyword>
<protein>
    <recommendedName>
        <fullName evidence="5">DNA polymerase beta</fullName>
        <ecNumber evidence="3">2.7.7.7</ecNumber>
        <ecNumber evidence="4">4.2.99.18</ecNumber>
    </recommendedName>
    <alternativeName>
        <fullName evidence="16">5'-deoxyribose-phosphate lyase</fullName>
    </alternativeName>
    <alternativeName>
        <fullName evidence="17">AP lyase</fullName>
    </alternativeName>
</protein>
<dbReference type="GO" id="GO:0006281">
    <property type="term" value="P:DNA repair"/>
    <property type="evidence" value="ECO:0007669"/>
    <property type="project" value="UniProtKB-KW"/>
</dbReference>
<dbReference type="PRINTS" id="PR00870">
    <property type="entry name" value="DNAPOLXBETA"/>
</dbReference>
<dbReference type="Pfam" id="PF14716">
    <property type="entry name" value="HHH_8"/>
    <property type="match status" value="1"/>
</dbReference>
<evidence type="ECO:0000256" key="22">
    <source>
        <dbReference type="SAM" id="MobiDB-lite"/>
    </source>
</evidence>
<dbReference type="GO" id="GO:0005829">
    <property type="term" value="C:cytosol"/>
    <property type="evidence" value="ECO:0007669"/>
    <property type="project" value="TreeGrafter"/>
</dbReference>
<dbReference type="InterPro" id="IPR002054">
    <property type="entry name" value="DNA-dir_DNA_pol_X"/>
</dbReference>
<dbReference type="PRINTS" id="PR00869">
    <property type="entry name" value="DNAPOLX"/>
</dbReference>
<dbReference type="Gene3D" id="3.20.20.140">
    <property type="entry name" value="Metal-dependent hydrolases"/>
    <property type="match status" value="1"/>
</dbReference>
<dbReference type="Proteomes" id="UP000779809">
    <property type="component" value="Unassembled WGS sequence"/>
</dbReference>
<dbReference type="SUPFAM" id="SSF47802">
    <property type="entry name" value="DNA polymerase beta, N-terminal domain-like"/>
    <property type="match status" value="1"/>
</dbReference>
<dbReference type="Gene3D" id="3.30.460.10">
    <property type="entry name" value="Beta Polymerase, domain 2"/>
    <property type="match status" value="1"/>
</dbReference>
<dbReference type="InterPro" id="IPR004013">
    <property type="entry name" value="PHP_dom"/>
</dbReference>
<dbReference type="GO" id="GO:0140078">
    <property type="term" value="F:class I DNA-(apurinic or apyrimidinic site) endonuclease activity"/>
    <property type="evidence" value="ECO:0007669"/>
    <property type="project" value="UniProtKB-EC"/>
</dbReference>
<dbReference type="InterPro" id="IPR043519">
    <property type="entry name" value="NT_sf"/>
</dbReference>
<dbReference type="EC" id="4.2.99.18" evidence="4"/>
<evidence type="ECO:0000256" key="1">
    <source>
        <dbReference type="ARBA" id="ARBA00001946"/>
    </source>
</evidence>
<dbReference type="SMART" id="SM00481">
    <property type="entry name" value="POLIIIAc"/>
    <property type="match status" value="1"/>
</dbReference>
<evidence type="ECO:0000256" key="13">
    <source>
        <dbReference type="ARBA" id="ARBA00022932"/>
    </source>
</evidence>
<evidence type="ECO:0000256" key="14">
    <source>
        <dbReference type="ARBA" id="ARBA00023053"/>
    </source>
</evidence>
<proteinExistence type="predicted"/>
<evidence type="ECO:0000256" key="21">
    <source>
        <dbReference type="ARBA" id="ARBA00049244"/>
    </source>
</evidence>
<dbReference type="InterPro" id="IPR010996">
    <property type="entry name" value="HHH_MUS81"/>
</dbReference>
<dbReference type="InterPro" id="IPR022312">
    <property type="entry name" value="DNA_pol_X"/>
</dbReference>
<dbReference type="GO" id="GO:0008270">
    <property type="term" value="F:zinc ion binding"/>
    <property type="evidence" value="ECO:0007669"/>
    <property type="project" value="TreeGrafter"/>
</dbReference>
<evidence type="ECO:0000256" key="3">
    <source>
        <dbReference type="ARBA" id="ARBA00012417"/>
    </source>
</evidence>
<evidence type="ECO:0000313" key="26">
    <source>
        <dbReference type="EMBL" id="MBI2677789.1"/>
    </source>
</evidence>
<comment type="catalytic activity">
    <reaction evidence="19">
        <text>a 5'-end 2'-deoxyribose-2'-deoxyribonucleotide-DNA = (2E,4S)-4-hydroxypenten-2-al-5-phosphate + a 5'-end 5'-phospho-2'-deoxyribonucleoside-DNA + H(+)</text>
        <dbReference type="Rhea" id="RHEA:76255"/>
        <dbReference type="Rhea" id="RHEA-COMP:13180"/>
        <dbReference type="Rhea" id="RHEA-COMP:18657"/>
        <dbReference type="ChEBI" id="CHEBI:15378"/>
        <dbReference type="ChEBI" id="CHEBI:136412"/>
        <dbReference type="ChEBI" id="CHEBI:195194"/>
        <dbReference type="ChEBI" id="CHEBI:195195"/>
    </reaction>
</comment>
<evidence type="ECO:0000256" key="10">
    <source>
        <dbReference type="ARBA" id="ARBA00022705"/>
    </source>
</evidence>
<dbReference type="InterPro" id="IPR027421">
    <property type="entry name" value="DNA_pol_lamdba_lyase_dom_sf"/>
</dbReference>
<accession>A0A932EP08</accession>
<evidence type="ECO:0000259" key="23">
    <source>
        <dbReference type="SMART" id="SM00278"/>
    </source>
</evidence>
<evidence type="ECO:0000256" key="19">
    <source>
        <dbReference type="ARBA" id="ARBA00044678"/>
    </source>
</evidence>
<keyword evidence="9" id="KW-0548">Nucleotidyltransferase</keyword>
<reference evidence="26" key="1">
    <citation type="submission" date="2020-07" db="EMBL/GenBank/DDBJ databases">
        <title>Huge and variable diversity of episymbiotic CPR bacteria and DPANN archaea in groundwater ecosystems.</title>
        <authorList>
            <person name="He C.Y."/>
            <person name="Keren R."/>
            <person name="Whittaker M."/>
            <person name="Farag I.F."/>
            <person name="Doudna J."/>
            <person name="Cate J.H.D."/>
            <person name="Banfield J.F."/>
        </authorList>
    </citation>
    <scope>NUCLEOTIDE SEQUENCE</scope>
    <source>
        <strain evidence="26">NC_groundwater_580_Pr5_B-0.1um_64_19</strain>
    </source>
</reference>
<dbReference type="EMBL" id="JACPNR010000004">
    <property type="protein sequence ID" value="MBI2677789.1"/>
    <property type="molecule type" value="Genomic_DNA"/>
</dbReference>
<keyword evidence="7" id="KW-0237">DNA synthesis</keyword>
<dbReference type="InterPro" id="IPR003583">
    <property type="entry name" value="Hlx-hairpin-Hlx_DNA-bd_motif"/>
</dbReference>
<dbReference type="AlphaFoldDB" id="A0A932EP08"/>
<evidence type="ECO:0000256" key="20">
    <source>
        <dbReference type="ARBA" id="ARBA00045548"/>
    </source>
</evidence>
<dbReference type="PIRSF" id="PIRSF005047">
    <property type="entry name" value="UCP005047_YshC"/>
    <property type="match status" value="1"/>
</dbReference>
<comment type="subcellular location">
    <subcellularLocation>
        <location evidence="2">Cytoplasm</location>
    </subcellularLocation>
</comment>
<dbReference type="SUPFAM" id="SSF81301">
    <property type="entry name" value="Nucleotidyltransferase"/>
    <property type="match status" value="1"/>
</dbReference>
<comment type="catalytic activity">
    <reaction evidence="18">
        <text>2'-deoxyribonucleotide-(2'-deoxyribose 5'-phosphate)-2'-deoxyribonucleotide-DNA = a 3'-end 2'-deoxyribonucleotide-(2,3-dehydro-2,3-deoxyribose 5'-phosphate)-DNA + a 5'-end 5'-phospho-2'-deoxyribonucleoside-DNA + H(+)</text>
        <dbReference type="Rhea" id="RHEA:66592"/>
        <dbReference type="Rhea" id="RHEA-COMP:13180"/>
        <dbReference type="Rhea" id="RHEA-COMP:16897"/>
        <dbReference type="Rhea" id="RHEA-COMP:17067"/>
        <dbReference type="ChEBI" id="CHEBI:15378"/>
        <dbReference type="ChEBI" id="CHEBI:136412"/>
        <dbReference type="ChEBI" id="CHEBI:157695"/>
        <dbReference type="ChEBI" id="CHEBI:167181"/>
        <dbReference type="EC" id="4.2.99.18"/>
    </reaction>
</comment>
<keyword evidence="12" id="KW-0832">Ubl conjugation</keyword>
<dbReference type="GO" id="GO:0003887">
    <property type="term" value="F:DNA-directed DNA polymerase activity"/>
    <property type="evidence" value="ECO:0007669"/>
    <property type="project" value="UniProtKB-KW"/>
</dbReference>
<evidence type="ECO:0000256" key="15">
    <source>
        <dbReference type="ARBA" id="ARBA00023204"/>
    </source>
</evidence>
<keyword evidence="14" id="KW-0915">Sodium</keyword>
<dbReference type="PANTHER" id="PTHR36928">
    <property type="entry name" value="PHOSPHATASE YCDX-RELATED"/>
    <property type="match status" value="1"/>
</dbReference>
<evidence type="ECO:0000256" key="2">
    <source>
        <dbReference type="ARBA" id="ARBA00004496"/>
    </source>
</evidence>
<dbReference type="Pfam" id="PF14520">
    <property type="entry name" value="HHH_5"/>
    <property type="match status" value="1"/>
</dbReference>
<sequence length="622" mass="69041">MGGRRRPRRRANIYNLTRVPTFDNKTIASIFYETADLMEVRNDDPFRIRSYRRAAEAIESLPTQVADMMSEPKRLLEIPGIGKGMAANLTQLFAEGKLALHTELLNHYRPSMLELLKISGLGPKTIALIWDAFQICDLDGVAKLATEGKLRELPRLSEKSEQKILKSIENYRRISGRFHLDDADRTAEQLIAHIAAAPGVERVTPAGSLRRGRETVGDLDLLVTGKIFAEAKKPGKNGKPGKLGKKNGNASDPKRQAVIAHVLRSPGLLDVLAQGDNKVSFKLRSGMQVDVRLLPPESFGAALQYFTGSKNHNVNLRQRALKQGLTLNEYGLATIKGDKRVAGTTEEEVYAKLGLDFIPPELREDCGELDAAATHALPRLIEQRDIQGDVHAHTVETDGKNSIREMAEAARARGYKYCAITDHSKNLAFANGLDDKRAVAHIAKIRKHAEDIEGITVLAGIEVDILEHGDLDLADETLAAMDLVIASVHSHFNQDSAKMTARLLRALSNPHVSIIGHPTGRILLRRDAYAFDLDAVLRAAAANKIAMEHNAYPDRLDLCDTHLRRAQQLGVKIVINTDAHHTTHYDKIRYGMLQLRRAWLTKADVLNTLPLDRFKKAMKRQA</sequence>
<dbReference type="InterPro" id="IPR047967">
    <property type="entry name" value="PolX_PHP"/>
</dbReference>
<dbReference type="InterPro" id="IPR003141">
    <property type="entry name" value="Pol/His_phosphatase_N"/>
</dbReference>
<evidence type="ECO:0000313" key="27">
    <source>
        <dbReference type="Proteomes" id="UP000779809"/>
    </source>
</evidence>
<dbReference type="CDD" id="cd00141">
    <property type="entry name" value="NT_POLXc"/>
    <property type="match status" value="1"/>
</dbReference>
<evidence type="ECO:0000256" key="16">
    <source>
        <dbReference type="ARBA" id="ARBA00035717"/>
    </source>
</evidence>
<dbReference type="PANTHER" id="PTHR36928:SF1">
    <property type="entry name" value="PHOSPHATASE YCDX-RELATED"/>
    <property type="match status" value="1"/>
</dbReference>
<feature type="domain" description="Helix-hairpin-helix DNA-binding motif class 1" evidence="23">
    <location>
        <begin position="113"/>
        <end position="132"/>
    </location>
</feature>
<name>A0A932EP08_9BACT</name>
<feature type="domain" description="Polymerase/histidinol phosphatase N-terminal" evidence="24">
    <location>
        <begin position="388"/>
        <end position="467"/>
    </location>
</feature>
<comment type="function">
    <text evidence="20">Repair polymerase that plays a key role in base-excision repair. During this process, the damaged base is excised by specific DNA glycosylases, the DNA backbone is nicked at the abasic site by an apurinic/apyrimidic (AP) endonuclease, and POLB removes 5'-deoxyribose-phosphate from the preincised AP site acting as a 5'-deoxyribose-phosphate lyase (5'-dRP lyase); through its DNA polymerase activity, it adds one nucleotide to the 3' end of the arising single-nucleotide gap. Conducts 'gap-filling' DNA synthesis in a stepwise distributive fashion rather than in a processive fashion as for other DNA polymerases. It is also able to cleave sugar-phosphate bonds 3' to an intact AP site, acting as an AP lyase.</text>
</comment>
<dbReference type="SMART" id="SM00278">
    <property type="entry name" value="HhH1"/>
    <property type="match status" value="3"/>
</dbReference>
<keyword evidence="13" id="KW-0239">DNA-directed DNA polymerase</keyword>
<feature type="domain" description="DNA-directed DNA polymerase X" evidence="25">
    <location>
        <begin position="21"/>
        <end position="364"/>
    </location>
</feature>
<dbReference type="SUPFAM" id="SSF89550">
    <property type="entry name" value="PHP domain-like"/>
    <property type="match status" value="1"/>
</dbReference>
<dbReference type="Pfam" id="PF02811">
    <property type="entry name" value="PHP"/>
    <property type="match status" value="1"/>
</dbReference>
<dbReference type="InterPro" id="IPR050243">
    <property type="entry name" value="PHP_phosphatase"/>
</dbReference>
<organism evidence="26 27">
    <name type="scientific">Candidatus Korobacter versatilis</name>
    <dbReference type="NCBI Taxonomy" id="658062"/>
    <lineage>
        <taxon>Bacteria</taxon>
        <taxon>Pseudomonadati</taxon>
        <taxon>Acidobacteriota</taxon>
        <taxon>Terriglobia</taxon>
        <taxon>Terriglobales</taxon>
        <taxon>Candidatus Korobacteraceae</taxon>
        <taxon>Candidatus Korobacter</taxon>
    </lineage>
</organism>
<comment type="catalytic activity">
    <reaction evidence="21">
        <text>DNA(n) + a 2'-deoxyribonucleoside 5'-triphosphate = DNA(n+1) + diphosphate</text>
        <dbReference type="Rhea" id="RHEA:22508"/>
        <dbReference type="Rhea" id="RHEA-COMP:17339"/>
        <dbReference type="Rhea" id="RHEA-COMP:17340"/>
        <dbReference type="ChEBI" id="CHEBI:33019"/>
        <dbReference type="ChEBI" id="CHEBI:61560"/>
        <dbReference type="ChEBI" id="CHEBI:173112"/>
        <dbReference type="EC" id="2.7.7.7"/>
    </reaction>
</comment>
<evidence type="ECO:0000256" key="8">
    <source>
        <dbReference type="ARBA" id="ARBA00022679"/>
    </source>
</evidence>
<evidence type="ECO:0000256" key="9">
    <source>
        <dbReference type="ARBA" id="ARBA00022695"/>
    </source>
</evidence>
<feature type="region of interest" description="Disordered" evidence="22">
    <location>
        <begin position="232"/>
        <end position="252"/>
    </location>
</feature>
<dbReference type="CDD" id="cd07436">
    <property type="entry name" value="PHP_PolX"/>
    <property type="match status" value="1"/>
</dbReference>
<dbReference type="GO" id="GO:0003677">
    <property type="term" value="F:DNA binding"/>
    <property type="evidence" value="ECO:0007669"/>
    <property type="project" value="InterPro"/>
</dbReference>
<dbReference type="InterPro" id="IPR029398">
    <property type="entry name" value="PolB_thumb"/>
</dbReference>
<dbReference type="Gene3D" id="1.10.150.20">
    <property type="entry name" value="5' to 3' exonuclease, C-terminal subdomain"/>
    <property type="match status" value="1"/>
</dbReference>
<dbReference type="Pfam" id="PF14791">
    <property type="entry name" value="DNA_pol_B_thumb"/>
    <property type="match status" value="1"/>
</dbReference>
<evidence type="ECO:0000259" key="24">
    <source>
        <dbReference type="SMART" id="SM00481"/>
    </source>
</evidence>
<dbReference type="Gene3D" id="1.10.150.110">
    <property type="entry name" value="DNA polymerase beta, N-terminal domain-like"/>
    <property type="match status" value="1"/>
</dbReference>
<dbReference type="EC" id="2.7.7.7" evidence="3"/>
<evidence type="ECO:0000256" key="11">
    <source>
        <dbReference type="ARBA" id="ARBA00022763"/>
    </source>
</evidence>
<evidence type="ECO:0000256" key="6">
    <source>
        <dbReference type="ARBA" id="ARBA00022481"/>
    </source>
</evidence>
<comment type="cofactor">
    <cofactor evidence="1">
        <name>Mg(2+)</name>
        <dbReference type="ChEBI" id="CHEBI:18420"/>
    </cofactor>
</comment>
<evidence type="ECO:0000256" key="5">
    <source>
        <dbReference type="ARBA" id="ARBA00020020"/>
    </source>
</evidence>
<dbReference type="Gene3D" id="3.30.210.10">
    <property type="entry name" value="DNA polymerase, thumb domain"/>
    <property type="match status" value="1"/>
</dbReference>
<keyword evidence="10" id="KW-0235">DNA replication</keyword>
<evidence type="ECO:0000256" key="7">
    <source>
        <dbReference type="ARBA" id="ARBA00022634"/>
    </source>
</evidence>
<keyword evidence="6" id="KW-0488">Methylation</keyword>
<keyword evidence="11" id="KW-0227">DNA damage</keyword>
<evidence type="ECO:0000256" key="4">
    <source>
        <dbReference type="ARBA" id="ARBA00012720"/>
    </source>
</evidence>
<keyword evidence="8" id="KW-0808">Transferase</keyword>
<evidence type="ECO:0000256" key="12">
    <source>
        <dbReference type="ARBA" id="ARBA00022843"/>
    </source>
</evidence>